<proteinExistence type="predicted"/>
<comment type="caution">
    <text evidence="1">The sequence shown here is derived from an EMBL/GenBank/DDBJ whole genome shotgun (WGS) entry which is preliminary data.</text>
</comment>
<protein>
    <submittedName>
        <fullName evidence="1">Uncharacterized protein</fullName>
    </submittedName>
</protein>
<reference evidence="1 2" key="1">
    <citation type="submission" date="2018-09" db="EMBL/GenBank/DDBJ databases">
        <title>A high-quality reference genome of wild soybean provides a powerful tool to mine soybean genomes.</title>
        <authorList>
            <person name="Xie M."/>
            <person name="Chung C.Y.L."/>
            <person name="Li M.-W."/>
            <person name="Wong F.-L."/>
            <person name="Chan T.-F."/>
            <person name="Lam H.-M."/>
        </authorList>
    </citation>
    <scope>NUCLEOTIDE SEQUENCE [LARGE SCALE GENOMIC DNA]</scope>
    <source>
        <strain evidence="2">cv. W05</strain>
        <tissue evidence="1">Hypocotyl of etiolated seedlings</tissue>
    </source>
</reference>
<evidence type="ECO:0000313" key="1">
    <source>
        <dbReference type="EMBL" id="RZC29061.1"/>
    </source>
</evidence>
<sequence>MDSKQFDRWSRETNPEPGASITVEWVSVNREISDDVTVSFLDQSSRLALVGNVSLISLHAKIRAFVGIFSFHRSSNASFGLSPAVASCSRWRLDTAWDISSLMLPLLLPIDPPKI</sequence>
<evidence type="ECO:0000313" key="2">
    <source>
        <dbReference type="Proteomes" id="UP000289340"/>
    </source>
</evidence>
<organism evidence="1 2">
    <name type="scientific">Glycine soja</name>
    <name type="common">Wild soybean</name>
    <dbReference type="NCBI Taxonomy" id="3848"/>
    <lineage>
        <taxon>Eukaryota</taxon>
        <taxon>Viridiplantae</taxon>
        <taxon>Streptophyta</taxon>
        <taxon>Embryophyta</taxon>
        <taxon>Tracheophyta</taxon>
        <taxon>Spermatophyta</taxon>
        <taxon>Magnoliopsida</taxon>
        <taxon>eudicotyledons</taxon>
        <taxon>Gunneridae</taxon>
        <taxon>Pentapetalae</taxon>
        <taxon>rosids</taxon>
        <taxon>fabids</taxon>
        <taxon>Fabales</taxon>
        <taxon>Fabaceae</taxon>
        <taxon>Papilionoideae</taxon>
        <taxon>50 kb inversion clade</taxon>
        <taxon>NPAAA clade</taxon>
        <taxon>indigoferoid/millettioid clade</taxon>
        <taxon>Phaseoleae</taxon>
        <taxon>Glycine</taxon>
        <taxon>Glycine subgen. Soja</taxon>
    </lineage>
</organism>
<dbReference type="Proteomes" id="UP000289340">
    <property type="component" value="Chromosome 1"/>
</dbReference>
<dbReference type="AlphaFoldDB" id="A0A445M0N5"/>
<name>A0A445M0N5_GLYSO</name>
<accession>A0A445M0N5</accession>
<dbReference type="EMBL" id="QZWG01000001">
    <property type="protein sequence ID" value="RZC29061.1"/>
    <property type="molecule type" value="Genomic_DNA"/>
</dbReference>
<gene>
    <name evidence="1" type="ORF">D0Y65_000867</name>
</gene>
<keyword evidence="2" id="KW-1185">Reference proteome</keyword>